<protein>
    <submittedName>
        <fullName evidence="2">Uncharacterized protein</fullName>
    </submittedName>
</protein>
<name>A0AAW4P7J4_9EURY</name>
<evidence type="ECO:0000256" key="1">
    <source>
        <dbReference type="SAM" id="Phobius"/>
    </source>
</evidence>
<accession>A0AAW4P7J4</accession>
<keyword evidence="1" id="KW-1133">Transmembrane helix</keyword>
<dbReference type="EMBL" id="RKLT01000001">
    <property type="protein sequence ID" value="MBX0293723.1"/>
    <property type="molecule type" value="Genomic_DNA"/>
</dbReference>
<evidence type="ECO:0000313" key="2">
    <source>
        <dbReference type="EMBL" id="MBX0293723.1"/>
    </source>
</evidence>
<dbReference type="Proteomes" id="UP001430455">
    <property type="component" value="Unassembled WGS sequence"/>
</dbReference>
<gene>
    <name evidence="2" type="ORF">EGH23_02355</name>
</gene>
<reference evidence="2 3" key="1">
    <citation type="submission" date="2021-06" db="EMBL/GenBank/DDBJ databases">
        <title>Halomicroarcula sp. a new haloarchaeum isolated from saline soil.</title>
        <authorList>
            <person name="Duran-Viseras A."/>
            <person name="Sanchez-Porro C."/>
            <person name="Ventosa A."/>
        </authorList>
    </citation>
    <scope>NUCLEOTIDE SEQUENCE [LARGE SCALE GENOMIC DNA]</scope>
    <source>
        <strain evidence="2 3">F27</strain>
    </source>
</reference>
<feature type="transmembrane region" description="Helical" evidence="1">
    <location>
        <begin position="52"/>
        <end position="72"/>
    </location>
</feature>
<dbReference type="RefSeq" id="WP_220578426.1">
    <property type="nucleotide sequence ID" value="NZ_RKLT01000001.1"/>
</dbReference>
<evidence type="ECO:0000313" key="3">
    <source>
        <dbReference type="Proteomes" id="UP001430455"/>
    </source>
</evidence>
<comment type="caution">
    <text evidence="2">The sequence shown here is derived from an EMBL/GenBank/DDBJ whole genome shotgun (WGS) entry which is preliminary data.</text>
</comment>
<dbReference type="AlphaFoldDB" id="A0AAW4P7J4"/>
<keyword evidence="1" id="KW-0812">Transmembrane</keyword>
<feature type="transmembrane region" description="Helical" evidence="1">
    <location>
        <begin position="20"/>
        <end position="40"/>
    </location>
</feature>
<keyword evidence="1" id="KW-0472">Membrane</keyword>
<sequence length="78" mass="8066">MGLDALPTPDEDTLDQLAGFTGVGWTTSLFGFLTSAVGYGNSIVTRVAADPVSLLYVGVVFFLATLGLDRLAGVVAED</sequence>
<keyword evidence="3" id="KW-1185">Reference proteome</keyword>
<organism evidence="2 3">
    <name type="scientific">Haloarcula nitratireducens</name>
    <dbReference type="NCBI Taxonomy" id="2487749"/>
    <lineage>
        <taxon>Archaea</taxon>
        <taxon>Methanobacteriati</taxon>
        <taxon>Methanobacteriota</taxon>
        <taxon>Stenosarchaea group</taxon>
        <taxon>Halobacteria</taxon>
        <taxon>Halobacteriales</taxon>
        <taxon>Haloarculaceae</taxon>
        <taxon>Haloarcula</taxon>
    </lineage>
</organism>
<proteinExistence type="predicted"/>